<dbReference type="AlphaFoldDB" id="A0AAF0EPH6"/>
<dbReference type="GO" id="GO:0005524">
    <property type="term" value="F:ATP binding"/>
    <property type="evidence" value="ECO:0007669"/>
    <property type="project" value="UniProtKB-UniRule"/>
</dbReference>
<dbReference type="InterPro" id="IPR043129">
    <property type="entry name" value="ATPase_NBD"/>
</dbReference>
<organism evidence="9 10">
    <name type="scientific">Malassezia nana</name>
    <dbReference type="NCBI Taxonomy" id="180528"/>
    <lineage>
        <taxon>Eukaryota</taxon>
        <taxon>Fungi</taxon>
        <taxon>Dikarya</taxon>
        <taxon>Basidiomycota</taxon>
        <taxon>Ustilaginomycotina</taxon>
        <taxon>Malasseziomycetes</taxon>
        <taxon>Malasseziales</taxon>
        <taxon>Malasseziaceae</taxon>
        <taxon>Malassezia</taxon>
    </lineage>
</organism>
<comment type="similarity">
    <text evidence="1 6">Belongs to the FGGY kinase family.</text>
</comment>
<feature type="domain" description="Carbohydrate kinase FGGY C-terminal" evidence="8">
    <location>
        <begin position="308"/>
        <end position="484"/>
    </location>
</feature>
<dbReference type="GO" id="GO:0005997">
    <property type="term" value="P:xylulose metabolic process"/>
    <property type="evidence" value="ECO:0007669"/>
    <property type="project" value="TreeGrafter"/>
</dbReference>
<evidence type="ECO:0000256" key="1">
    <source>
        <dbReference type="ARBA" id="ARBA00009156"/>
    </source>
</evidence>
<evidence type="ECO:0000259" key="7">
    <source>
        <dbReference type="Pfam" id="PF00370"/>
    </source>
</evidence>
<dbReference type="CDD" id="cd07776">
    <property type="entry name" value="ASKHA_NBD_FGGY_SpXK-like"/>
    <property type="match status" value="1"/>
</dbReference>
<evidence type="ECO:0000256" key="2">
    <source>
        <dbReference type="ARBA" id="ARBA00022629"/>
    </source>
</evidence>
<evidence type="ECO:0000256" key="3">
    <source>
        <dbReference type="ARBA" id="ARBA00022679"/>
    </source>
</evidence>
<keyword evidence="6" id="KW-0547">Nucleotide-binding</keyword>
<evidence type="ECO:0000256" key="6">
    <source>
        <dbReference type="RuleBase" id="RU367058"/>
    </source>
</evidence>
<dbReference type="PANTHER" id="PTHR10196:SF57">
    <property type="entry name" value="XYLULOSE KINASE"/>
    <property type="match status" value="1"/>
</dbReference>
<sequence length="542" mass="59345">MGSLFLGLDLSTQALKATLLDEQLCGIDEVHVRFDIDLARFGTQSGILPKGHPLLDEPEAACSPASMYLAAIDRLWERISNERKWPIDRIAAISAAGQQHASVYLATGAVASLRNLSSDQTLEEQLHDSLFSRSIVPNWQDATTLPECAELMRGADECGTPLCATTGSIAHTRFTAAQILRWRRHHPDQYARTEHIQLVSNFVATMLTAGSEARVAPLDQSDACGMNLWDIQAGQWSEPLLTLVDGTNGATLAAKLGEVARDPSTPVARIGTWWHQRYGLRPDCLVCQSTGDNPATLQCLTPSLGEAVLSLGTSDTVLLPSTVYEPDPQYHTFQHPVSSLGTHSETPPYFLMLVYKNGSLAREWVRDTYCDAQWAQFDAALRAYPVPTHGTGFYWLQPEILPWDARGVHRFDATGAPIKEFEERTYNAPAIVQSQCMAFRTRIERILASSGTTLSRVYVVGGAADNATLCQLLAHGLNCEIARPVIEGRSANSNEVVPYNFCSVGAAFRARWVWECATNKQVSIPGHRFAPRGASGRVLGVS</sequence>
<proteinExistence type="inferred from homology"/>
<dbReference type="Proteomes" id="UP001213623">
    <property type="component" value="Chromosome 7"/>
</dbReference>
<dbReference type="Pfam" id="PF02782">
    <property type="entry name" value="FGGY_C"/>
    <property type="match status" value="1"/>
</dbReference>
<comment type="catalytic activity">
    <reaction evidence="5 6">
        <text>D-xylulose + ATP = D-xylulose 5-phosphate + ADP + H(+)</text>
        <dbReference type="Rhea" id="RHEA:10964"/>
        <dbReference type="ChEBI" id="CHEBI:15378"/>
        <dbReference type="ChEBI" id="CHEBI:17140"/>
        <dbReference type="ChEBI" id="CHEBI:30616"/>
        <dbReference type="ChEBI" id="CHEBI:57737"/>
        <dbReference type="ChEBI" id="CHEBI:456216"/>
        <dbReference type="EC" id="2.7.1.17"/>
    </reaction>
</comment>
<gene>
    <name evidence="9" type="ORF">MNAN1_003541</name>
</gene>
<dbReference type="InterPro" id="IPR018485">
    <property type="entry name" value="FGGY_C"/>
</dbReference>
<dbReference type="InterPro" id="IPR042024">
    <property type="entry name" value="D-XK_euk"/>
</dbReference>
<comment type="function">
    <text evidence="6">Highly specific D-xylulose kinase which participates in the catabolism of xylose. Xylose is a major component of hemicelluloses such as xylan. Most fungi utilize D-xylose via three enzymatic reactions, xylose reductase (XR), xylitol dehydrogenase (XDH), and xylulokinase, to form xylulose 5-phosphate, which enters pentose phosphate pathway.</text>
</comment>
<dbReference type="EMBL" id="CP119898">
    <property type="protein sequence ID" value="WFD28529.1"/>
    <property type="molecule type" value="Genomic_DNA"/>
</dbReference>
<dbReference type="Gene3D" id="3.30.420.40">
    <property type="match status" value="2"/>
</dbReference>
<keyword evidence="10" id="KW-1185">Reference proteome</keyword>
<dbReference type="EC" id="2.7.1.17" evidence="6"/>
<evidence type="ECO:0000313" key="10">
    <source>
        <dbReference type="Proteomes" id="UP001213623"/>
    </source>
</evidence>
<feature type="domain" description="Carbohydrate kinase FGGY N-terminal" evidence="7">
    <location>
        <begin position="138"/>
        <end position="296"/>
    </location>
</feature>
<dbReference type="PANTHER" id="PTHR10196">
    <property type="entry name" value="SUGAR KINASE"/>
    <property type="match status" value="1"/>
</dbReference>
<keyword evidence="6" id="KW-0119">Carbohydrate metabolism</keyword>
<evidence type="ECO:0000256" key="4">
    <source>
        <dbReference type="ARBA" id="ARBA00022777"/>
    </source>
</evidence>
<dbReference type="GO" id="GO:0004856">
    <property type="term" value="F:D-xylulokinase activity"/>
    <property type="evidence" value="ECO:0007669"/>
    <property type="project" value="UniProtKB-UniRule"/>
</dbReference>
<protein>
    <recommendedName>
        <fullName evidence="6">Xylulose kinase</fullName>
        <ecNumber evidence="6">2.7.1.17</ecNumber>
    </recommendedName>
</protein>
<name>A0AAF0EPH6_9BASI</name>
<evidence type="ECO:0000259" key="8">
    <source>
        <dbReference type="Pfam" id="PF02782"/>
    </source>
</evidence>
<dbReference type="SUPFAM" id="SSF53067">
    <property type="entry name" value="Actin-like ATPase domain"/>
    <property type="match status" value="2"/>
</dbReference>
<keyword evidence="6" id="KW-0067">ATP-binding</keyword>
<dbReference type="Pfam" id="PF00370">
    <property type="entry name" value="FGGY_N"/>
    <property type="match status" value="1"/>
</dbReference>
<dbReference type="InterPro" id="IPR018484">
    <property type="entry name" value="FGGY_N"/>
</dbReference>
<evidence type="ECO:0000256" key="5">
    <source>
        <dbReference type="ARBA" id="ARBA00048885"/>
    </source>
</evidence>
<evidence type="ECO:0000313" key="9">
    <source>
        <dbReference type="EMBL" id="WFD28529.1"/>
    </source>
</evidence>
<keyword evidence="4 6" id="KW-0418">Kinase</keyword>
<dbReference type="GO" id="GO:0042732">
    <property type="term" value="P:D-xylose metabolic process"/>
    <property type="evidence" value="ECO:0007669"/>
    <property type="project" value="UniProtKB-UniRule"/>
</dbReference>
<keyword evidence="2 6" id="KW-0859">Xylose metabolism</keyword>
<reference evidence="9" key="1">
    <citation type="submission" date="2023-03" db="EMBL/GenBank/DDBJ databases">
        <title>Mating type loci evolution in Malassezia.</title>
        <authorList>
            <person name="Coelho M.A."/>
        </authorList>
    </citation>
    <scope>NUCLEOTIDE SEQUENCE</scope>
    <source>
        <strain evidence="9">CBS 9557</strain>
    </source>
</reference>
<keyword evidence="3 6" id="KW-0808">Transferase</keyword>
<dbReference type="GO" id="GO:0005829">
    <property type="term" value="C:cytosol"/>
    <property type="evidence" value="ECO:0007669"/>
    <property type="project" value="TreeGrafter"/>
</dbReference>
<accession>A0AAF0EPH6</accession>